<sequence length="271" mass="29726">MSRSSVYRRILAGALAVGFLATGTIAVSVTAAEAAGRPKPPAIVPLLENKDAGEYYSASQLESFSRDQLYTLKKKHENTFLHKHLNLTLLGDSYTAGNGAGWYYQSKAYRSGLNWGHEFARIIKEQRDIDTVITNLAHSDDVTQDVLDYQVQNILTDTDLVMMTIGGNDVDFKHIVMRCFVPALQNAAACANLIGEAERKIPEVRERTAQIFDKLAERLKDRPKGLPKAQLTLVSYPHLAMNTPLLPGQFRCGGQGASAWAHCSVGSEASC</sequence>
<dbReference type="GO" id="GO:0006629">
    <property type="term" value="P:lipid metabolic process"/>
    <property type="evidence" value="ECO:0007669"/>
    <property type="project" value="TreeGrafter"/>
</dbReference>
<dbReference type="EMBL" id="CP063212">
    <property type="protein sequence ID" value="QOR47942.1"/>
    <property type="molecule type" value="Genomic_DNA"/>
</dbReference>
<proteinExistence type="predicted"/>
<evidence type="ECO:0000313" key="3">
    <source>
        <dbReference type="EMBL" id="QOR47942.1"/>
    </source>
</evidence>
<feature type="disulfide bond" evidence="1">
    <location>
        <begin position="179"/>
        <end position="190"/>
    </location>
</feature>
<dbReference type="SUPFAM" id="SSF52266">
    <property type="entry name" value="SGNH hydrolase"/>
    <property type="match status" value="1"/>
</dbReference>
<dbReference type="InterPro" id="IPR037460">
    <property type="entry name" value="SEST-like"/>
</dbReference>
<dbReference type="Proteomes" id="UP000594961">
    <property type="component" value="Chromosome"/>
</dbReference>
<name>A0A7M1R0S8_9ACTO</name>
<evidence type="ECO:0000313" key="4">
    <source>
        <dbReference type="Proteomes" id="UP000594961"/>
    </source>
</evidence>
<gene>
    <name evidence="3" type="ORF">INS90_01145</name>
</gene>
<dbReference type="Pfam" id="PF13472">
    <property type="entry name" value="Lipase_GDSL_2"/>
    <property type="match status" value="1"/>
</dbReference>
<accession>A0A7M1R0S8</accession>
<dbReference type="InterPro" id="IPR036514">
    <property type="entry name" value="SGNH_hydro_sf"/>
</dbReference>
<evidence type="ECO:0000256" key="1">
    <source>
        <dbReference type="PIRSR" id="PIRSR637460-2"/>
    </source>
</evidence>
<keyword evidence="1" id="KW-1015">Disulfide bond</keyword>
<organism evidence="3 4">
    <name type="scientific">Trueperella pecoris</name>
    <dbReference type="NCBI Taxonomy" id="2733571"/>
    <lineage>
        <taxon>Bacteria</taxon>
        <taxon>Bacillati</taxon>
        <taxon>Actinomycetota</taxon>
        <taxon>Actinomycetes</taxon>
        <taxon>Actinomycetales</taxon>
        <taxon>Actinomycetaceae</taxon>
        <taxon>Trueperella</taxon>
    </lineage>
</organism>
<reference evidence="3 4" key="1">
    <citation type="submission" date="2020-10" db="EMBL/GenBank/DDBJ databases">
        <title>Trueperella pecoris sp. nov. isolated from bovine and porcine specimens.</title>
        <authorList>
            <person name="Schoenecker L."/>
            <person name="Schnydrig P."/>
            <person name="Brodard I."/>
            <person name="Thomann A."/>
            <person name="Hemphill A."/>
            <person name="Rodriguez-Campos S."/>
            <person name="Perreten V."/>
            <person name="Jores J."/>
            <person name="Kittl S."/>
        </authorList>
    </citation>
    <scope>NUCLEOTIDE SEQUENCE [LARGE SCALE GENOMIC DNA]</scope>
    <source>
        <strain evidence="3 4">19OD0592</strain>
    </source>
</reference>
<protein>
    <recommendedName>
        <fullName evidence="2">SGNH hydrolase-type esterase domain-containing protein</fullName>
    </recommendedName>
</protein>
<evidence type="ECO:0000259" key="2">
    <source>
        <dbReference type="Pfam" id="PF13472"/>
    </source>
</evidence>
<feature type="domain" description="SGNH hydrolase-type esterase" evidence="2">
    <location>
        <begin position="89"/>
        <end position="211"/>
    </location>
</feature>
<dbReference type="Gene3D" id="3.40.50.1110">
    <property type="entry name" value="SGNH hydrolase"/>
    <property type="match status" value="1"/>
</dbReference>
<dbReference type="PANTHER" id="PTHR37981">
    <property type="entry name" value="LIPASE 2"/>
    <property type="match status" value="1"/>
</dbReference>
<dbReference type="RefSeq" id="WP_197553754.1">
    <property type="nucleotide sequence ID" value="NZ_CP063212.1"/>
</dbReference>
<dbReference type="PANTHER" id="PTHR37981:SF1">
    <property type="entry name" value="SGNH HYDROLASE-TYPE ESTERASE DOMAIN-CONTAINING PROTEIN"/>
    <property type="match status" value="1"/>
</dbReference>
<dbReference type="InterPro" id="IPR013830">
    <property type="entry name" value="SGNH_hydro"/>
</dbReference>
<dbReference type="AlphaFoldDB" id="A0A7M1R0S8"/>
<dbReference type="GO" id="GO:0016788">
    <property type="term" value="F:hydrolase activity, acting on ester bonds"/>
    <property type="evidence" value="ECO:0007669"/>
    <property type="project" value="InterPro"/>
</dbReference>